<accession>A0A368N721</accession>
<evidence type="ECO:0000313" key="2">
    <source>
        <dbReference type="Proteomes" id="UP000252189"/>
    </source>
</evidence>
<sequence length="287" mass="30071">MDVTSTVLDAVLCLLLISGAVVTVTTAAPHEPAGEGRAADVAATLTTTTTSVTHTLTPRTGATGVDVPNRSARFERTSHGTLAELLARAAVARTEVDGERLWYARDGFVRVVNRSVRGVVRPNHTLITATWRPYPESSIEGQVVVGSRPPPGRPVHAATVEVSSGFPTTRDASRRAARERGVGGVADVVAGGLVRGLFPATRTRTAAGGAAPAAALVHHRYRRTAARLGVEPPSRLADGGVEAANDRLESALADRVARDLRSADASAARAAEGVRLGRVRIVVRTWP</sequence>
<comment type="caution">
    <text evidence="1">The sequence shown here is derived from an EMBL/GenBank/DDBJ whole genome shotgun (WGS) entry which is preliminary data.</text>
</comment>
<protein>
    <submittedName>
        <fullName evidence="1">Uncharacterized protein</fullName>
    </submittedName>
</protein>
<gene>
    <name evidence="1" type="ORF">DU504_02715</name>
</gene>
<organism evidence="1 2">
    <name type="scientific">Haloplanus salinus</name>
    <dbReference type="NCBI Taxonomy" id="1126245"/>
    <lineage>
        <taxon>Archaea</taxon>
        <taxon>Methanobacteriati</taxon>
        <taxon>Methanobacteriota</taxon>
        <taxon>Stenosarchaea group</taxon>
        <taxon>Halobacteria</taxon>
        <taxon>Halobacteriales</taxon>
        <taxon>Haloferacaceae</taxon>
        <taxon>Haloplanus</taxon>
    </lineage>
</organism>
<keyword evidence="2" id="KW-1185">Reference proteome</keyword>
<dbReference type="InterPro" id="IPR055708">
    <property type="entry name" value="DUF7284"/>
</dbReference>
<dbReference type="AlphaFoldDB" id="A0A368N721"/>
<reference evidence="1 2" key="1">
    <citation type="submission" date="2018-07" db="EMBL/GenBank/DDBJ databases">
        <title>Genome sequences of Haloplanus salinus JCM 18368T.</title>
        <authorList>
            <person name="Kim Y.B."/>
            <person name="Roh S.W."/>
        </authorList>
    </citation>
    <scope>NUCLEOTIDE SEQUENCE [LARGE SCALE GENOMIC DNA]</scope>
    <source>
        <strain evidence="1 2">JCM 18368</strain>
    </source>
</reference>
<proteinExistence type="predicted"/>
<dbReference type="Proteomes" id="UP000252189">
    <property type="component" value="Unassembled WGS sequence"/>
</dbReference>
<dbReference type="EMBL" id="QPHM01000001">
    <property type="protein sequence ID" value="RCU46312.1"/>
    <property type="molecule type" value="Genomic_DNA"/>
</dbReference>
<name>A0A368N721_9EURY</name>
<dbReference type="Pfam" id="PF23955">
    <property type="entry name" value="DUF7284"/>
    <property type="match status" value="1"/>
</dbReference>
<evidence type="ECO:0000313" key="1">
    <source>
        <dbReference type="EMBL" id="RCU46312.1"/>
    </source>
</evidence>